<gene>
    <name evidence="2" type="ORF">C4F51_17330</name>
</gene>
<proteinExistence type="predicted"/>
<keyword evidence="2" id="KW-0645">Protease</keyword>
<evidence type="ECO:0000313" key="2">
    <source>
        <dbReference type="EMBL" id="MBE8718940.1"/>
    </source>
</evidence>
<keyword evidence="2" id="KW-0378">Hydrolase</keyword>
<dbReference type="EMBL" id="PRDL01000001">
    <property type="protein sequence ID" value="MBE8718940.1"/>
    <property type="molecule type" value="Genomic_DNA"/>
</dbReference>
<feature type="domain" description="PA14" evidence="1">
    <location>
        <begin position="86"/>
        <end position="125"/>
    </location>
</feature>
<dbReference type="InterPro" id="IPR011658">
    <property type="entry name" value="PA14_dom"/>
</dbReference>
<accession>A0A928V890</accession>
<dbReference type="GO" id="GO:0008233">
    <property type="term" value="F:peptidase activity"/>
    <property type="evidence" value="ECO:0007669"/>
    <property type="project" value="UniProtKB-KW"/>
</dbReference>
<name>A0A928V890_9GAMM</name>
<dbReference type="GO" id="GO:0006508">
    <property type="term" value="P:proteolysis"/>
    <property type="evidence" value="ECO:0007669"/>
    <property type="project" value="UniProtKB-KW"/>
</dbReference>
<organism evidence="2 3">
    <name type="scientific">Cellvibrio polysaccharolyticus</name>
    <dbReference type="NCBI Taxonomy" id="2082724"/>
    <lineage>
        <taxon>Bacteria</taxon>
        <taxon>Pseudomonadati</taxon>
        <taxon>Pseudomonadota</taxon>
        <taxon>Gammaproteobacteria</taxon>
        <taxon>Cellvibrionales</taxon>
        <taxon>Cellvibrionaceae</taxon>
        <taxon>Cellvibrio</taxon>
    </lineage>
</organism>
<dbReference type="Gene3D" id="2.60.120.380">
    <property type="match status" value="1"/>
</dbReference>
<protein>
    <submittedName>
        <fullName evidence="2">Serine protease</fullName>
    </submittedName>
</protein>
<keyword evidence="3" id="KW-1185">Reference proteome</keyword>
<comment type="caution">
    <text evidence="2">The sequence shown here is derived from an EMBL/GenBank/DDBJ whole genome shotgun (WGS) entry which is preliminary data.</text>
</comment>
<dbReference type="SUPFAM" id="SSF56988">
    <property type="entry name" value="Anthrax protective antigen"/>
    <property type="match status" value="1"/>
</dbReference>
<reference evidence="2" key="1">
    <citation type="submission" date="2018-07" db="EMBL/GenBank/DDBJ databases">
        <title>Genome assembly of strain Ka43.</title>
        <authorList>
            <person name="Kukolya J."/>
            <person name="Nagy I."/>
            <person name="Horvath B."/>
            <person name="Toth A."/>
        </authorList>
    </citation>
    <scope>NUCLEOTIDE SEQUENCE</scope>
    <source>
        <strain evidence="2">KB43</strain>
    </source>
</reference>
<dbReference type="Pfam" id="PF07691">
    <property type="entry name" value="PA14"/>
    <property type="match status" value="1"/>
</dbReference>
<dbReference type="RefSeq" id="WP_193911911.1">
    <property type="nucleotide sequence ID" value="NZ_PRDL01000001.1"/>
</dbReference>
<dbReference type="Proteomes" id="UP000652567">
    <property type="component" value="Unassembled WGS sequence"/>
</dbReference>
<dbReference type="AlphaFoldDB" id="A0A928V890"/>
<sequence length="186" mass="20967">MTAYLNKNTLLSVLMALVTLLIIYRITPVTVDPVLELVISKNRVGINSINQQRDITNTQKVMVDILNIAEQNRFKHPKLGELGYGTDFFVDVETTFTVKKAGSYHFLVGSDDGFKLIINDRPLCQFPGSRPLAVQTCAIDLTEGEHVFKLSYYQGFGNAGLKVEYRLAGNNSRYWVGQNSSFLRFH</sequence>
<evidence type="ECO:0000259" key="1">
    <source>
        <dbReference type="Pfam" id="PF07691"/>
    </source>
</evidence>
<evidence type="ECO:0000313" key="3">
    <source>
        <dbReference type="Proteomes" id="UP000652567"/>
    </source>
</evidence>